<protein>
    <submittedName>
        <fullName evidence="2">M48 family metallopeptidase</fullName>
    </submittedName>
</protein>
<evidence type="ECO:0000313" key="3">
    <source>
        <dbReference type="Proteomes" id="UP000321249"/>
    </source>
</evidence>
<feature type="domain" description="YgjP-like metallopeptidase" evidence="1">
    <location>
        <begin position="33"/>
        <end position="231"/>
    </location>
</feature>
<comment type="caution">
    <text evidence="2">The sequence shown here is derived from an EMBL/GenBank/DDBJ whole genome shotgun (WGS) entry which is preliminary data.</text>
</comment>
<dbReference type="Pfam" id="PF01863">
    <property type="entry name" value="YgjP-like"/>
    <property type="match status" value="1"/>
</dbReference>
<reference evidence="2 3" key="1">
    <citation type="journal article" date="2015" name="J. Microbiol.">
        <title>Sphingosinicella ginsenosidimutans sp. nov., with ginsenoside converting activity.</title>
        <authorList>
            <person name="Kim J.K."/>
            <person name="Kang M.S."/>
            <person name="Park S.C."/>
            <person name="Kim K.M."/>
            <person name="Choi K."/>
            <person name="Yoon M.H."/>
            <person name="Im W.T."/>
        </authorList>
    </citation>
    <scope>NUCLEOTIDE SEQUENCE [LARGE SCALE GENOMIC DNA]</scope>
    <source>
        <strain evidence="2 3">BS-11</strain>
    </source>
</reference>
<dbReference type="InterPro" id="IPR002725">
    <property type="entry name" value="YgjP-like_metallopeptidase"/>
</dbReference>
<evidence type="ECO:0000259" key="1">
    <source>
        <dbReference type="Pfam" id="PF01863"/>
    </source>
</evidence>
<dbReference type="PANTHER" id="PTHR30399:SF1">
    <property type="entry name" value="UTP PYROPHOSPHATASE"/>
    <property type="match status" value="1"/>
</dbReference>
<gene>
    <name evidence="2" type="ORF">FRZ32_06240</name>
</gene>
<organism evidence="2 3">
    <name type="scientific">Allosphingosinicella ginsenosidimutans</name>
    <dbReference type="NCBI Taxonomy" id="1176539"/>
    <lineage>
        <taxon>Bacteria</taxon>
        <taxon>Pseudomonadati</taxon>
        <taxon>Pseudomonadota</taxon>
        <taxon>Alphaproteobacteria</taxon>
        <taxon>Sphingomonadales</taxon>
        <taxon>Sphingomonadaceae</taxon>
        <taxon>Allosphingosinicella</taxon>
    </lineage>
</organism>
<dbReference type="OrthoDB" id="9795402at2"/>
<dbReference type="Gene3D" id="3.30.2010.10">
    <property type="entry name" value="Metalloproteases ('zincins'), catalytic domain"/>
    <property type="match status" value="1"/>
</dbReference>
<evidence type="ECO:0000313" key="2">
    <source>
        <dbReference type="EMBL" id="TXC63296.1"/>
    </source>
</evidence>
<keyword evidence="3" id="KW-1185">Reference proteome</keyword>
<dbReference type="PANTHER" id="PTHR30399">
    <property type="entry name" value="UNCHARACTERIZED PROTEIN YGJP"/>
    <property type="match status" value="1"/>
</dbReference>
<accession>A0A5C6TSR1</accession>
<dbReference type="Proteomes" id="UP000321249">
    <property type="component" value="Unassembled WGS sequence"/>
</dbReference>
<dbReference type="RefSeq" id="WP_147042707.1">
    <property type="nucleotide sequence ID" value="NZ_BAABIR010000006.1"/>
</dbReference>
<dbReference type="EMBL" id="VOQQ01000001">
    <property type="protein sequence ID" value="TXC63296.1"/>
    <property type="molecule type" value="Genomic_DNA"/>
</dbReference>
<name>A0A5C6TSR1_9SPHN</name>
<dbReference type="InterPro" id="IPR053136">
    <property type="entry name" value="UTP_pyrophosphatase-like"/>
</dbReference>
<proteinExistence type="predicted"/>
<sequence length="245" mass="26633">MKWAILNITSSTASSEELIGDIPVTLRVSARARRLRLRVDPRTRAVLLTMPRRASRKAALAWAGEHRAWLEATLAAMPEPAAIIPGCTIPWRGGTLVVDWAKTNPRQARIDGDRLIVGGAAESLEGRVLRWMKAEALTLLSSETGEFAAKAGVMASRVSVGDPVSRWGSCASSGALRYSWRLVMAPDFVRRATVAHEVAHLVHMNHGPDFHALVATLLGADPAPARAWLKREGAALHRIGRRRPG</sequence>
<dbReference type="CDD" id="cd07344">
    <property type="entry name" value="M48_yhfN_like"/>
    <property type="match status" value="1"/>
</dbReference>
<dbReference type="AlphaFoldDB" id="A0A5C6TSR1"/>